<dbReference type="InterPro" id="IPR042267">
    <property type="entry name" value="VTC_sf"/>
</dbReference>
<accession>A0A1E3L638</accession>
<dbReference type="PATRIC" id="fig|1886670.3.peg.1331"/>
<dbReference type="InterPro" id="IPR018966">
    <property type="entry name" value="VTC_domain"/>
</dbReference>
<evidence type="ECO:0000313" key="3">
    <source>
        <dbReference type="Proteomes" id="UP000094578"/>
    </source>
</evidence>
<sequence>MYYPNLDLKYRHELKHYVNYHQYFTIRQRLRPLMTQDANANEAGEYLIRSLYFDDINNTALHEKLGGVRDRVKYRIRIYNGEDNIIHFEKKIKMNDVIAKVKESITREMYDEILKGNYEVLNLPHQPLLYEIYHAANNVLLRPKVIVDYVREAYTSKLGNVRITFDKYMKTGLNNHDIFDPHLAMVDAIDHKFFVLEVKYDEYLPDYIKTALQLEGLVRQSNSKYVICRKLGKENSWEDQ</sequence>
<dbReference type="RefSeq" id="WP_069326731.1">
    <property type="nucleotide sequence ID" value="NZ_MDER01000031.1"/>
</dbReference>
<dbReference type="STRING" id="1886670.PTI45_01306"/>
<name>A0A1E3L638_9BACL</name>
<dbReference type="Proteomes" id="UP000094578">
    <property type="component" value="Unassembled WGS sequence"/>
</dbReference>
<dbReference type="GO" id="GO:0006799">
    <property type="term" value="P:polyphosphate biosynthetic process"/>
    <property type="evidence" value="ECO:0007669"/>
    <property type="project" value="UniProtKB-ARBA"/>
</dbReference>
<dbReference type="Pfam" id="PF09359">
    <property type="entry name" value="VTC"/>
    <property type="match status" value="1"/>
</dbReference>
<dbReference type="AlphaFoldDB" id="A0A1E3L638"/>
<feature type="domain" description="VTC" evidence="1">
    <location>
        <begin position="11"/>
        <end position="229"/>
    </location>
</feature>
<reference evidence="2 3" key="1">
    <citation type="submission" date="2016-08" db="EMBL/GenBank/DDBJ databases">
        <title>Genome sequencing of Paenibacillus sp. TI45-13ar, isolated from Korean traditional nuruk.</title>
        <authorList>
            <person name="Kim S.-J."/>
        </authorList>
    </citation>
    <scope>NUCLEOTIDE SEQUENCE [LARGE SCALE GENOMIC DNA]</scope>
    <source>
        <strain evidence="2 3">TI45-13ar</strain>
    </source>
</reference>
<evidence type="ECO:0000259" key="1">
    <source>
        <dbReference type="Pfam" id="PF09359"/>
    </source>
</evidence>
<keyword evidence="3" id="KW-1185">Reference proteome</keyword>
<dbReference type="EMBL" id="MDER01000031">
    <property type="protein sequence ID" value="ODP29297.1"/>
    <property type="molecule type" value="Genomic_DNA"/>
</dbReference>
<organism evidence="2 3">
    <name type="scientific">Paenibacillus nuruki</name>
    <dbReference type="NCBI Taxonomy" id="1886670"/>
    <lineage>
        <taxon>Bacteria</taxon>
        <taxon>Bacillati</taxon>
        <taxon>Bacillota</taxon>
        <taxon>Bacilli</taxon>
        <taxon>Bacillales</taxon>
        <taxon>Paenibacillaceae</taxon>
        <taxon>Paenibacillus</taxon>
    </lineage>
</organism>
<comment type="caution">
    <text evidence="2">The sequence shown here is derived from an EMBL/GenBank/DDBJ whole genome shotgun (WGS) entry which is preliminary data.</text>
</comment>
<proteinExistence type="predicted"/>
<evidence type="ECO:0000313" key="2">
    <source>
        <dbReference type="EMBL" id="ODP29297.1"/>
    </source>
</evidence>
<dbReference type="CDD" id="cd07750">
    <property type="entry name" value="PolyPPase_VTC_like"/>
    <property type="match status" value="1"/>
</dbReference>
<gene>
    <name evidence="2" type="ORF">PTI45_01306</name>
</gene>
<dbReference type="Gene3D" id="3.20.100.30">
    <property type="entry name" value="VTC, catalytic tunnel domain"/>
    <property type="match status" value="1"/>
</dbReference>
<protein>
    <recommendedName>
        <fullName evidence="1">VTC domain-containing protein</fullName>
    </recommendedName>
</protein>